<feature type="transmembrane region" description="Helical" evidence="1">
    <location>
        <begin position="212"/>
        <end position="230"/>
    </location>
</feature>
<comment type="caution">
    <text evidence="2">The sequence shown here is derived from an EMBL/GenBank/DDBJ whole genome shotgun (WGS) entry which is preliminary data.</text>
</comment>
<dbReference type="AlphaFoldDB" id="D0GKL1"/>
<dbReference type="eggNOG" id="ENOG502ZJWZ">
    <property type="taxonomic scope" value="Bacteria"/>
</dbReference>
<proteinExistence type="predicted"/>
<evidence type="ECO:0000256" key="1">
    <source>
        <dbReference type="SAM" id="Phobius"/>
    </source>
</evidence>
<name>D0GKL1_9FUSO</name>
<dbReference type="EMBL" id="ADAD01000087">
    <property type="protein sequence ID" value="EEY35370.1"/>
    <property type="molecule type" value="Genomic_DNA"/>
</dbReference>
<dbReference type="Proteomes" id="UP000004226">
    <property type="component" value="Unassembled WGS sequence"/>
</dbReference>
<keyword evidence="3" id="KW-1185">Reference proteome</keyword>
<keyword evidence="1" id="KW-1133">Transmembrane helix</keyword>
<sequence>MKKKRKYNINIEDKTKLFFIILFFISGIVLPSFVLIRKEMKKEVTSKLYSLDLVGQIIKGTHFEEKIYLPKHITKYGISFATYGRKNSGTIKLEIIQGKKKITEVIDVSKLKDNDYYYLDVKKLALINGEALLKIEGIDGIEGNAVSMHKTADIIYGELIQNGEPTNRALAHKVEFNDFNKIVKGQIIFFILSIFTYFYFLFLIQNEKKNNMKIYLTTVLLIFFIINIKAPTLTFNAQPFAEQVFNFMFNGTRASFLKNIFISDAGYWPLYQRLIGLVIIKLGFNAYWTGVLTSNAAVLTVALMVSIFTLNYFEKYGNIIFRFIISMLFGTFNIVTYTETHTFIDFSYMNIILLFLIFLIDLKKLNKKQYASLMILTVLLCISKSYYILLLPLALVVLVLFWRKLIKREKIFLATILISCLLQTMYIYSNMHMWVTPQSKKLEILYIIQIGIHQIVQQLMNMFYPSMASNQNILSFNLLFLFVLVLFVIFSVYIFIKNRDRESLIILILLGLIFGISCFNVISRIWGGEIEKLWTETAGAINTRHGLIIKISMILILILVPYCINKLRKDSSNTKIKMEYCRGIILFL</sequence>
<feature type="transmembrane region" description="Helical" evidence="1">
    <location>
        <begin position="294"/>
        <end position="313"/>
    </location>
</feature>
<feature type="transmembrane region" description="Helical" evidence="1">
    <location>
        <begin position="320"/>
        <end position="337"/>
    </location>
</feature>
<keyword evidence="1" id="KW-0812">Transmembrane</keyword>
<feature type="transmembrane region" description="Helical" evidence="1">
    <location>
        <begin position="187"/>
        <end position="206"/>
    </location>
</feature>
<evidence type="ECO:0000313" key="2">
    <source>
        <dbReference type="EMBL" id="EEY35370.1"/>
    </source>
</evidence>
<reference evidence="2 3" key="1">
    <citation type="submission" date="2009-10" db="EMBL/GenBank/DDBJ databases">
        <authorList>
            <person name="Harkins D.M."/>
            <person name="Madupu R."/>
            <person name="Durkin A.S."/>
            <person name="Torralba M."/>
            <person name="Methe B."/>
            <person name="Sutton G.G."/>
            <person name="Strausberg R.L."/>
            <person name="Nelson K.E."/>
        </authorList>
    </citation>
    <scope>NUCLEOTIDE SEQUENCE [LARGE SCALE GENOMIC DNA]</scope>
    <source>
        <strain evidence="2 3">F0264</strain>
    </source>
</reference>
<feature type="transmembrane region" description="Helical" evidence="1">
    <location>
        <begin position="476"/>
        <end position="496"/>
    </location>
</feature>
<protein>
    <submittedName>
        <fullName evidence="2">Uncharacterized protein</fullName>
    </submittedName>
</protein>
<feature type="non-terminal residue" evidence="2">
    <location>
        <position position="588"/>
    </location>
</feature>
<accession>D0GKL1</accession>
<feature type="transmembrane region" description="Helical" evidence="1">
    <location>
        <begin position="411"/>
        <end position="431"/>
    </location>
</feature>
<gene>
    <name evidence="2" type="ORF">HMPREF0554_2165</name>
</gene>
<feature type="transmembrane region" description="Helical" evidence="1">
    <location>
        <begin position="343"/>
        <end position="362"/>
    </location>
</feature>
<dbReference type="RefSeq" id="WP_006807024.1">
    <property type="nucleotide sequence ID" value="NZ_ADAD01000087.1"/>
</dbReference>
<feature type="transmembrane region" description="Helical" evidence="1">
    <location>
        <begin position="443"/>
        <end position="464"/>
    </location>
</feature>
<feature type="transmembrane region" description="Helical" evidence="1">
    <location>
        <begin position="374"/>
        <end position="399"/>
    </location>
</feature>
<keyword evidence="1" id="KW-0472">Membrane</keyword>
<feature type="transmembrane region" description="Helical" evidence="1">
    <location>
        <begin position="547"/>
        <end position="565"/>
    </location>
</feature>
<feature type="transmembrane region" description="Helical" evidence="1">
    <location>
        <begin position="503"/>
        <end position="527"/>
    </location>
</feature>
<evidence type="ECO:0000313" key="3">
    <source>
        <dbReference type="Proteomes" id="UP000004226"/>
    </source>
</evidence>
<feature type="transmembrane region" description="Helical" evidence="1">
    <location>
        <begin position="17"/>
        <end position="36"/>
    </location>
</feature>
<organism evidence="2 3">
    <name type="scientific">Pseudoleptotrichia goodfellowii F0264</name>
    <dbReference type="NCBI Taxonomy" id="596323"/>
    <lineage>
        <taxon>Bacteria</taxon>
        <taxon>Fusobacteriati</taxon>
        <taxon>Fusobacteriota</taxon>
        <taxon>Fusobacteriia</taxon>
        <taxon>Fusobacteriales</taxon>
        <taxon>Leptotrichiaceae</taxon>
        <taxon>Pseudoleptotrichia</taxon>
    </lineage>
</organism>